<dbReference type="AlphaFoldDB" id="A0A6V7GXQ0"/>
<feature type="non-terminal residue" evidence="1">
    <location>
        <position position="83"/>
    </location>
</feature>
<evidence type="ECO:0000313" key="2">
    <source>
        <dbReference type="Proteomes" id="UP000752696"/>
    </source>
</evidence>
<gene>
    <name evidence="1" type="ORF">MHI_LOCUS187495</name>
</gene>
<organism evidence="1 2">
    <name type="scientific">Heterotrigona itama</name>
    <dbReference type="NCBI Taxonomy" id="395501"/>
    <lineage>
        <taxon>Eukaryota</taxon>
        <taxon>Metazoa</taxon>
        <taxon>Ecdysozoa</taxon>
        <taxon>Arthropoda</taxon>
        <taxon>Hexapoda</taxon>
        <taxon>Insecta</taxon>
        <taxon>Pterygota</taxon>
        <taxon>Neoptera</taxon>
        <taxon>Endopterygota</taxon>
        <taxon>Hymenoptera</taxon>
        <taxon>Apocrita</taxon>
        <taxon>Aculeata</taxon>
        <taxon>Apoidea</taxon>
        <taxon>Anthophila</taxon>
        <taxon>Apidae</taxon>
        <taxon>Heterotrigona</taxon>
    </lineage>
</organism>
<reference evidence="1" key="1">
    <citation type="submission" date="2020-07" db="EMBL/GenBank/DDBJ databases">
        <authorList>
            <person name="Nazaruddin N."/>
        </authorList>
    </citation>
    <scope>NUCLEOTIDE SEQUENCE</scope>
</reference>
<evidence type="ECO:0000313" key="1">
    <source>
        <dbReference type="EMBL" id="CAD1470488.1"/>
    </source>
</evidence>
<keyword evidence="2" id="KW-1185">Reference proteome</keyword>
<name>A0A6V7GXQ0_9HYME</name>
<protein>
    <submittedName>
        <fullName evidence="1">Uncharacterized protein</fullName>
    </submittedName>
</protein>
<dbReference type="Proteomes" id="UP000752696">
    <property type="component" value="Unassembled WGS sequence"/>
</dbReference>
<dbReference type="EMBL" id="CAJDYZ010003798">
    <property type="protein sequence ID" value="CAD1470488.1"/>
    <property type="molecule type" value="Genomic_DNA"/>
</dbReference>
<accession>A0A6V7GXQ0</accession>
<sequence>MPITLNVFLEIYRQSTDCAFKMRIMVVNGTLRQCDITLIAVTEDREKCSDSLAKLLEQATQLITIEIMVTRDIVKWLVSKYDY</sequence>
<comment type="caution">
    <text evidence="1">The sequence shown here is derived from an EMBL/GenBank/DDBJ whole genome shotgun (WGS) entry which is preliminary data.</text>
</comment>
<proteinExistence type="predicted"/>